<dbReference type="InterPro" id="IPR036739">
    <property type="entry name" value="SLC41_membr_dom_sf"/>
</dbReference>
<evidence type="ECO:0000256" key="8">
    <source>
        <dbReference type="PROSITE-ProRule" id="PRU00703"/>
    </source>
</evidence>
<dbReference type="NCBIfam" id="TIGR00400">
    <property type="entry name" value="mgtE"/>
    <property type="match status" value="1"/>
</dbReference>
<dbReference type="AlphaFoldDB" id="A0A0M2SVJ5"/>
<keyword evidence="5 9" id="KW-0460">Magnesium</keyword>
<keyword evidence="7 9" id="KW-0472">Membrane</keyword>
<keyword evidence="12" id="KW-1185">Reference proteome</keyword>
<accession>A0A0M2SVJ5</accession>
<dbReference type="OrthoDB" id="9790355at2"/>
<dbReference type="PANTHER" id="PTHR43773">
    <property type="entry name" value="MAGNESIUM TRANSPORTER MGTE"/>
    <property type="match status" value="1"/>
</dbReference>
<dbReference type="InterPro" id="IPR038076">
    <property type="entry name" value="MgtE_N_sf"/>
</dbReference>
<evidence type="ECO:0000256" key="9">
    <source>
        <dbReference type="RuleBase" id="RU362011"/>
    </source>
</evidence>
<keyword evidence="9" id="KW-1003">Cell membrane</keyword>
<dbReference type="SUPFAM" id="SSF54631">
    <property type="entry name" value="CBS-domain pair"/>
    <property type="match status" value="1"/>
</dbReference>
<dbReference type="SUPFAM" id="SSF158791">
    <property type="entry name" value="MgtE N-terminal domain-like"/>
    <property type="match status" value="1"/>
</dbReference>
<dbReference type="PROSITE" id="PS51371">
    <property type="entry name" value="CBS"/>
    <property type="match status" value="2"/>
</dbReference>
<evidence type="ECO:0000313" key="12">
    <source>
        <dbReference type="Proteomes" id="UP000034166"/>
    </source>
</evidence>
<keyword evidence="9" id="KW-0479">Metal-binding</keyword>
<feature type="transmembrane region" description="Helical" evidence="9">
    <location>
        <begin position="293"/>
        <end position="313"/>
    </location>
</feature>
<dbReference type="Gene3D" id="3.10.580.10">
    <property type="entry name" value="CBS-domain"/>
    <property type="match status" value="1"/>
</dbReference>
<dbReference type="RefSeq" id="WP_046524866.1">
    <property type="nucleotide sequence ID" value="NZ_LAYY01000019.1"/>
</dbReference>
<keyword evidence="3 9" id="KW-0813">Transport</keyword>
<dbReference type="GO" id="GO:0005886">
    <property type="term" value="C:plasma membrane"/>
    <property type="evidence" value="ECO:0007669"/>
    <property type="project" value="UniProtKB-SubCell"/>
</dbReference>
<evidence type="ECO:0000256" key="4">
    <source>
        <dbReference type="ARBA" id="ARBA00022692"/>
    </source>
</evidence>
<dbReference type="SMART" id="SM00116">
    <property type="entry name" value="CBS"/>
    <property type="match status" value="2"/>
</dbReference>
<keyword evidence="6 9" id="KW-1133">Transmembrane helix</keyword>
<feature type="transmembrane region" description="Helical" evidence="9">
    <location>
        <begin position="319"/>
        <end position="346"/>
    </location>
</feature>
<sequence length="460" mass="51649">MAEQRQDAGQKKYVDTEWLREALHNEDIEKFREEFLEMHPYDQATFFKELDEKGRRNVYHYLSPEEMAGLFENLEAEDSEYKDVLAEMNPSYAADMLSNMYADDAVDVLNELDKDQVVSYLTIMDTEAAKEIKDLLHYEEYTAGSIMTTEYVAIAANQTVRSAMHILKNEAPRAETIYYVYVIDDERRLVGVLSLRDLIVNDDDIMISEIMYDRVVSVSVGEDQEEVARMMRDYNFVAIPVVDFQNHLLGVITVDDIIDVMEEEASDDYSKLAGIADMDSVDKNPVTAARKRLPWLIILLFLGMFTASLIGRFEETLDQVAILAVFIPLIAGMAGNTGTQALAVAVRGIATGDLEKENRWKIVAREAGTGFIIGITCGVLVTFIVYFWKGEFFLGVLVGISIFITLIVSTLAGSLVPLVMHRLKIDPAVASGPFITTINDILSILIYFGIATAFMSYLTG</sequence>
<gene>
    <name evidence="11" type="ORF">WQ57_16500</name>
</gene>
<dbReference type="CDD" id="cd04606">
    <property type="entry name" value="CBS_pair_Mg_transporter"/>
    <property type="match status" value="1"/>
</dbReference>
<dbReference type="Pfam" id="PF03448">
    <property type="entry name" value="MgtE_N"/>
    <property type="match status" value="1"/>
</dbReference>
<dbReference type="SUPFAM" id="SSF161093">
    <property type="entry name" value="MgtE membrane domain-like"/>
    <property type="match status" value="1"/>
</dbReference>
<feature type="domain" description="CBS" evidence="10">
    <location>
        <begin position="147"/>
        <end position="209"/>
    </location>
</feature>
<comment type="caution">
    <text evidence="9">Lacks conserved residue(s) required for the propagation of feature annotation.</text>
</comment>
<dbReference type="PATRIC" id="fig|1408103.3.peg.3671"/>
<comment type="caution">
    <text evidence="11">The sequence shown here is derived from an EMBL/GenBank/DDBJ whole genome shotgun (WGS) entry which is preliminary data.</text>
</comment>
<dbReference type="Pfam" id="PF01769">
    <property type="entry name" value="MgtE"/>
    <property type="match status" value="1"/>
</dbReference>
<dbReference type="Gene3D" id="1.25.60.10">
    <property type="entry name" value="MgtE N-terminal domain-like"/>
    <property type="match status" value="1"/>
</dbReference>
<feature type="domain" description="CBS" evidence="10">
    <location>
        <begin position="211"/>
        <end position="269"/>
    </location>
</feature>
<dbReference type="InterPro" id="IPR006668">
    <property type="entry name" value="Mg_transptr_MgtE_intracell_dom"/>
</dbReference>
<evidence type="ECO:0000256" key="3">
    <source>
        <dbReference type="ARBA" id="ARBA00022448"/>
    </source>
</evidence>
<dbReference type="InterPro" id="IPR006667">
    <property type="entry name" value="SLC41_membr_dom"/>
</dbReference>
<evidence type="ECO:0000256" key="2">
    <source>
        <dbReference type="ARBA" id="ARBA00009749"/>
    </source>
</evidence>
<evidence type="ECO:0000259" key="10">
    <source>
        <dbReference type="PROSITE" id="PS51371"/>
    </source>
</evidence>
<evidence type="ECO:0000256" key="6">
    <source>
        <dbReference type="ARBA" id="ARBA00022989"/>
    </source>
</evidence>
<keyword evidence="4 9" id="KW-0812">Transmembrane</keyword>
<comment type="subcellular location">
    <subcellularLocation>
        <location evidence="9">Cell membrane</location>
        <topology evidence="9">Multi-pass membrane protein</topology>
    </subcellularLocation>
    <subcellularLocation>
        <location evidence="1">Membrane</location>
        <topology evidence="1">Multi-pass membrane protein</topology>
    </subcellularLocation>
</comment>
<dbReference type="InterPro" id="IPR006669">
    <property type="entry name" value="MgtE_transporter"/>
</dbReference>
<name>A0A0M2SVJ5_9BACI</name>
<dbReference type="GO" id="GO:0046872">
    <property type="term" value="F:metal ion binding"/>
    <property type="evidence" value="ECO:0007669"/>
    <property type="project" value="UniProtKB-KW"/>
</dbReference>
<keyword evidence="8" id="KW-0129">CBS domain</keyword>
<proteinExistence type="inferred from homology"/>
<feature type="transmembrane region" description="Helical" evidence="9">
    <location>
        <begin position="367"/>
        <end position="388"/>
    </location>
</feature>
<evidence type="ECO:0000256" key="5">
    <source>
        <dbReference type="ARBA" id="ARBA00022842"/>
    </source>
</evidence>
<dbReference type="EMBL" id="LAYY01000019">
    <property type="protein sequence ID" value="KKK36982.1"/>
    <property type="molecule type" value="Genomic_DNA"/>
</dbReference>
<evidence type="ECO:0000313" key="11">
    <source>
        <dbReference type="EMBL" id="KKK36982.1"/>
    </source>
</evidence>
<comment type="function">
    <text evidence="9">Acts as a magnesium transporter.</text>
</comment>
<evidence type="ECO:0000256" key="1">
    <source>
        <dbReference type="ARBA" id="ARBA00004141"/>
    </source>
</evidence>
<comment type="subunit">
    <text evidence="9">Homodimer.</text>
</comment>
<dbReference type="InterPro" id="IPR000644">
    <property type="entry name" value="CBS_dom"/>
</dbReference>
<dbReference type="Proteomes" id="UP000034166">
    <property type="component" value="Unassembled WGS sequence"/>
</dbReference>
<reference evidence="11 12" key="1">
    <citation type="submission" date="2015-04" db="EMBL/GenBank/DDBJ databases">
        <title>Taxonomic description and genome sequence of Bacillus campisalis sp. nov., a novel member of the genus Bacillus isolated from solar saltern.</title>
        <authorList>
            <person name="Mathan Kumar R."/>
            <person name="Kaur G."/>
            <person name="Kumar A."/>
            <person name="Singh N.K."/>
            <person name="Kaur N."/>
            <person name="Kumar N."/>
            <person name="Mayilraj S."/>
        </authorList>
    </citation>
    <scope>NUCLEOTIDE SEQUENCE [LARGE SCALE GENOMIC DNA]</scope>
    <source>
        <strain evidence="11 12">SA2-6</strain>
    </source>
</reference>
<dbReference type="PANTHER" id="PTHR43773:SF1">
    <property type="entry name" value="MAGNESIUM TRANSPORTER MGTE"/>
    <property type="match status" value="1"/>
</dbReference>
<dbReference type="InterPro" id="IPR046342">
    <property type="entry name" value="CBS_dom_sf"/>
</dbReference>
<protein>
    <recommendedName>
        <fullName evidence="9">Magnesium transporter MgtE</fullName>
    </recommendedName>
</protein>
<dbReference type="Pfam" id="PF00571">
    <property type="entry name" value="CBS"/>
    <property type="match status" value="2"/>
</dbReference>
<dbReference type="Gene3D" id="1.10.357.20">
    <property type="entry name" value="SLC41 divalent cation transporters, integral membrane domain"/>
    <property type="match status" value="1"/>
</dbReference>
<evidence type="ECO:0000256" key="7">
    <source>
        <dbReference type="ARBA" id="ARBA00023136"/>
    </source>
</evidence>
<dbReference type="GO" id="GO:0015095">
    <property type="term" value="F:magnesium ion transmembrane transporter activity"/>
    <property type="evidence" value="ECO:0007669"/>
    <property type="project" value="UniProtKB-UniRule"/>
</dbReference>
<feature type="transmembrane region" description="Helical" evidence="9">
    <location>
        <begin position="394"/>
        <end position="420"/>
    </location>
</feature>
<comment type="similarity">
    <text evidence="2 9">Belongs to the SLC41A transporter family.</text>
</comment>
<organism evidence="11 12">
    <name type="scientific">Mesobacillus campisalis</name>
    <dbReference type="NCBI Taxonomy" id="1408103"/>
    <lineage>
        <taxon>Bacteria</taxon>
        <taxon>Bacillati</taxon>
        <taxon>Bacillota</taxon>
        <taxon>Bacilli</taxon>
        <taxon>Bacillales</taxon>
        <taxon>Bacillaceae</taxon>
        <taxon>Mesobacillus</taxon>
    </lineage>
</organism>
<dbReference type="SMART" id="SM00924">
    <property type="entry name" value="MgtE_N"/>
    <property type="match status" value="1"/>
</dbReference>